<evidence type="ECO:0000313" key="2">
    <source>
        <dbReference type="Proteomes" id="UP000078468"/>
    </source>
</evidence>
<protein>
    <submittedName>
        <fullName evidence="1">Uncharacterized protein</fullName>
    </submittedName>
</protein>
<dbReference type="Proteomes" id="UP000078468">
    <property type="component" value="Plasmid pspa1"/>
</dbReference>
<dbReference type="KEGG" id="spav:Spa2297_32210"/>
<name>A0A191V9U2_9ACTN</name>
<accession>A0A191V9U2</accession>
<keyword evidence="1" id="KW-0614">Plasmid</keyword>
<gene>
    <name evidence="1" type="ORF">Spa2297_32210</name>
</gene>
<sequence length="72" mass="7810">MAKIFEHAYGQGTNRRNFALFAASSGVLYLLAILLGVMGGWDAAFPVLAVVLILDVLVLIAWIAFRPKNPAH</sequence>
<evidence type="ECO:0000313" key="1">
    <source>
        <dbReference type="EMBL" id="ANJ11794.1"/>
    </source>
</evidence>
<reference evidence="1 2" key="1">
    <citation type="submission" date="2016-05" db="EMBL/GenBank/DDBJ databases">
        <title>Non-Contiguous Finished Genome Sequence of Streptomyces parvulus 2297 Integrated Site-Specifically with Actinophage R4.</title>
        <authorList>
            <person name="Nishizawa T."/>
            <person name="Miura T."/>
            <person name="Harada C."/>
            <person name="Guo Y."/>
            <person name="Narisawa K."/>
            <person name="Ohta H."/>
            <person name="Takahashi H."/>
            <person name="Shirai M."/>
        </authorList>
    </citation>
    <scope>NUCLEOTIDE SEQUENCE [LARGE SCALE GENOMIC DNA]</scope>
    <source>
        <strain evidence="1 2">2297</strain>
        <plasmid evidence="2">pspa1</plasmid>
    </source>
</reference>
<dbReference type="EMBL" id="CP015867">
    <property type="protein sequence ID" value="ANJ11794.1"/>
    <property type="molecule type" value="Genomic_DNA"/>
</dbReference>
<organism evidence="1 2">
    <name type="scientific">Streptomyces parvulus</name>
    <dbReference type="NCBI Taxonomy" id="146923"/>
    <lineage>
        <taxon>Bacteria</taxon>
        <taxon>Bacillati</taxon>
        <taxon>Actinomycetota</taxon>
        <taxon>Actinomycetes</taxon>
        <taxon>Kitasatosporales</taxon>
        <taxon>Streptomycetaceae</taxon>
        <taxon>Streptomyces</taxon>
    </lineage>
</organism>
<geneLocation type="plasmid" evidence="2">
    <name>pspa1</name>
</geneLocation>
<dbReference type="AlphaFoldDB" id="A0A191V9U2"/>
<dbReference type="GeneID" id="91309581"/>
<dbReference type="RefSeq" id="WP_064732121.1">
    <property type="nucleotide sequence ID" value="NZ_BMRX01000023.1"/>
</dbReference>
<proteinExistence type="predicted"/>